<name>A0A4C1W781_EUMVA</name>
<dbReference type="Proteomes" id="UP000299102">
    <property type="component" value="Unassembled WGS sequence"/>
</dbReference>
<proteinExistence type="predicted"/>
<accession>A0A4C1W781</accession>
<feature type="region of interest" description="Disordered" evidence="1">
    <location>
        <begin position="15"/>
        <end position="101"/>
    </location>
</feature>
<sequence length="114" mass="12481">MDRRDELIVQWSRESFNEGKQVGDLKSDSEADEVIQSDDERVSEINSPSEYSNERPTDDVGGGRGGRARHPITRVTVTGGPIARPLSRVARGGGRAGARRFDVPRCGSEAHAYL</sequence>
<reference evidence="2 3" key="1">
    <citation type="journal article" date="2019" name="Commun. Biol.">
        <title>The bagworm genome reveals a unique fibroin gene that provides high tensile strength.</title>
        <authorList>
            <person name="Kono N."/>
            <person name="Nakamura H."/>
            <person name="Ohtoshi R."/>
            <person name="Tomita M."/>
            <person name="Numata K."/>
            <person name="Arakawa K."/>
        </authorList>
    </citation>
    <scope>NUCLEOTIDE SEQUENCE [LARGE SCALE GENOMIC DNA]</scope>
</reference>
<gene>
    <name evidence="2" type="ORF">EVAR_86983_1</name>
</gene>
<keyword evidence="3" id="KW-1185">Reference proteome</keyword>
<organism evidence="2 3">
    <name type="scientific">Eumeta variegata</name>
    <name type="common">Bagworm moth</name>
    <name type="synonym">Eumeta japonica</name>
    <dbReference type="NCBI Taxonomy" id="151549"/>
    <lineage>
        <taxon>Eukaryota</taxon>
        <taxon>Metazoa</taxon>
        <taxon>Ecdysozoa</taxon>
        <taxon>Arthropoda</taxon>
        <taxon>Hexapoda</taxon>
        <taxon>Insecta</taxon>
        <taxon>Pterygota</taxon>
        <taxon>Neoptera</taxon>
        <taxon>Endopterygota</taxon>
        <taxon>Lepidoptera</taxon>
        <taxon>Glossata</taxon>
        <taxon>Ditrysia</taxon>
        <taxon>Tineoidea</taxon>
        <taxon>Psychidae</taxon>
        <taxon>Oiketicinae</taxon>
        <taxon>Eumeta</taxon>
    </lineage>
</organism>
<evidence type="ECO:0000256" key="1">
    <source>
        <dbReference type="SAM" id="MobiDB-lite"/>
    </source>
</evidence>
<comment type="caution">
    <text evidence="2">The sequence shown here is derived from an EMBL/GenBank/DDBJ whole genome shotgun (WGS) entry which is preliminary data.</text>
</comment>
<feature type="compositionally biased region" description="Basic and acidic residues" evidence="1">
    <location>
        <begin position="15"/>
        <end position="29"/>
    </location>
</feature>
<evidence type="ECO:0000313" key="2">
    <source>
        <dbReference type="EMBL" id="GBP46730.1"/>
    </source>
</evidence>
<protein>
    <submittedName>
        <fullName evidence="2">Uncharacterized protein</fullName>
    </submittedName>
</protein>
<evidence type="ECO:0000313" key="3">
    <source>
        <dbReference type="Proteomes" id="UP000299102"/>
    </source>
</evidence>
<dbReference type="EMBL" id="BGZK01000488">
    <property type="protein sequence ID" value="GBP46730.1"/>
    <property type="molecule type" value="Genomic_DNA"/>
</dbReference>
<dbReference type="AlphaFoldDB" id="A0A4C1W781"/>